<dbReference type="Proteomes" id="UP000005222">
    <property type="component" value="Chromosome K"/>
</dbReference>
<keyword evidence="4" id="KW-1185">Reference proteome</keyword>
<sequence>MTDRGRNKTPYILLFVYDEKDVSAFQTWNILDNFSTMLYNCVWQKPHVKVYTYMPKKKKFLGFAISSTICLEYLVSPFAVLTIIWTFDFSLSRSNYRSFRKCSTDSKIM</sequence>
<dbReference type="InParanoid" id="G8Y699"/>
<dbReference type="AlphaFoldDB" id="G8Y699"/>
<evidence type="ECO:0000313" key="4">
    <source>
        <dbReference type="Proteomes" id="UP000005222"/>
    </source>
</evidence>
<evidence type="ECO:0000313" key="2">
    <source>
        <dbReference type="EMBL" id="CCE84129.1"/>
    </source>
</evidence>
<dbReference type="Proteomes" id="UP000005222">
    <property type="component" value="Chromosome L"/>
</dbReference>
<dbReference type="HOGENOM" id="CLU_2184928_0_0_1"/>
<keyword evidence="1" id="KW-0472">Membrane</keyword>
<reference evidence="4" key="2">
    <citation type="journal article" date="2012" name="G3 (Bethesda)">
        <title>Pichia sorbitophila, an interspecies yeast hybrid reveals early steps of genome resolution following polyploidization.</title>
        <authorList>
            <person name="Leh Louis V."/>
            <person name="Despons L."/>
            <person name="Friedrich A."/>
            <person name="Martin T."/>
            <person name="Durrens P."/>
            <person name="Casaregola S."/>
            <person name="Neuveglise C."/>
            <person name="Fairhead C."/>
            <person name="Marck C."/>
            <person name="Cruz J.A."/>
            <person name="Straub M.L."/>
            <person name="Kugler V."/>
            <person name="Sacerdot C."/>
            <person name="Uzunov Z."/>
            <person name="Thierry A."/>
            <person name="Weiss S."/>
            <person name="Bleykasten C."/>
            <person name="De Montigny J."/>
            <person name="Jacques N."/>
            <person name="Jung P."/>
            <person name="Lemaire M."/>
            <person name="Mallet S."/>
            <person name="Morel G."/>
            <person name="Richard G.F."/>
            <person name="Sarkar A."/>
            <person name="Savel G."/>
            <person name="Schacherer J."/>
            <person name="Seret M.L."/>
            <person name="Talla E."/>
            <person name="Samson G."/>
            <person name="Jubin C."/>
            <person name="Poulain J."/>
            <person name="Vacherie B."/>
            <person name="Barbe V."/>
            <person name="Pelletier E."/>
            <person name="Sherman D.J."/>
            <person name="Westhof E."/>
            <person name="Weissenbach J."/>
            <person name="Baret P.V."/>
            <person name="Wincker P."/>
            <person name="Gaillardin C."/>
            <person name="Dujon B."/>
            <person name="Souciet J.L."/>
        </authorList>
    </citation>
    <scope>NUCLEOTIDE SEQUENCE [LARGE SCALE GENOMIC DNA]</scope>
    <source>
        <strain evidence="4">ATCC MYA-4447 / BCRC 22081 / CBS 7064 / NBRC 10061 / NRRL Y-12695</strain>
    </source>
</reference>
<reference evidence="3" key="1">
    <citation type="submission" date="2011-10" db="EMBL/GenBank/DDBJ databases">
        <authorList>
            <person name="Genoscope - CEA"/>
        </authorList>
    </citation>
    <scope>NUCLEOTIDE SEQUENCE</scope>
</reference>
<keyword evidence="1" id="KW-1133">Transmembrane helix</keyword>
<accession>G8Y699</accession>
<evidence type="ECO:0000313" key="3">
    <source>
        <dbReference type="EMBL" id="CCE85160.1"/>
    </source>
</evidence>
<keyword evidence="1" id="KW-0812">Transmembrane</keyword>
<feature type="transmembrane region" description="Helical" evidence="1">
    <location>
        <begin position="60"/>
        <end position="87"/>
    </location>
</feature>
<dbReference type="EMBL" id="FO082048">
    <property type="protein sequence ID" value="CCE85160.1"/>
    <property type="molecule type" value="Genomic_DNA"/>
</dbReference>
<name>G8Y699_PICSO</name>
<gene>
    <name evidence="3" type="primary">Piso0_004732</name>
    <name evidence="2" type="ORF">GNLVRS01_PISO0K23352g</name>
    <name evidence="3" type="ORF">GNLVRS01_PISO0L23353g</name>
</gene>
<organism evidence="3 4">
    <name type="scientific">Pichia sorbitophila (strain ATCC MYA-4447 / BCRC 22081 / CBS 7064 / NBRC 10061 / NRRL Y-12695)</name>
    <name type="common">Hybrid yeast</name>
    <dbReference type="NCBI Taxonomy" id="559304"/>
    <lineage>
        <taxon>Eukaryota</taxon>
        <taxon>Fungi</taxon>
        <taxon>Dikarya</taxon>
        <taxon>Ascomycota</taxon>
        <taxon>Saccharomycotina</taxon>
        <taxon>Pichiomycetes</taxon>
        <taxon>Debaryomycetaceae</taxon>
        <taxon>Millerozyma</taxon>
    </lineage>
</organism>
<protein>
    <submittedName>
        <fullName evidence="3">Piso0_004732 protein</fullName>
    </submittedName>
</protein>
<dbReference type="EMBL" id="FO082049">
    <property type="protein sequence ID" value="CCE84129.1"/>
    <property type="molecule type" value="Genomic_DNA"/>
</dbReference>
<evidence type="ECO:0000256" key="1">
    <source>
        <dbReference type="SAM" id="Phobius"/>
    </source>
</evidence>
<proteinExistence type="predicted"/>